<dbReference type="Proteomes" id="UP001162060">
    <property type="component" value="Unassembled WGS sequence"/>
</dbReference>
<evidence type="ECO:0000313" key="2">
    <source>
        <dbReference type="Proteomes" id="UP001162060"/>
    </source>
</evidence>
<reference evidence="1" key="1">
    <citation type="submission" date="2024-01" db="EMBL/GenBank/DDBJ databases">
        <authorList>
            <person name="Webb A."/>
        </authorList>
    </citation>
    <scope>NUCLEOTIDE SEQUENCE</scope>
    <source>
        <strain evidence="1">Pm1</strain>
    </source>
</reference>
<evidence type="ECO:0000313" key="1">
    <source>
        <dbReference type="EMBL" id="CAK7937010.1"/>
    </source>
</evidence>
<dbReference type="AlphaFoldDB" id="A0AAV1UR37"/>
<proteinExistence type="predicted"/>
<sequence>MCNASYCERMIERGGLCSVLEVFAGRLGKYKLCSNLKSNKVNERELQEENVVS</sequence>
<name>A0AAV1UR37_9STRA</name>
<organism evidence="1 2">
    <name type="scientific">Peronospora matthiolae</name>
    <dbReference type="NCBI Taxonomy" id="2874970"/>
    <lineage>
        <taxon>Eukaryota</taxon>
        <taxon>Sar</taxon>
        <taxon>Stramenopiles</taxon>
        <taxon>Oomycota</taxon>
        <taxon>Peronosporomycetes</taxon>
        <taxon>Peronosporales</taxon>
        <taxon>Peronosporaceae</taxon>
        <taxon>Peronospora</taxon>
    </lineage>
</organism>
<protein>
    <submittedName>
        <fullName evidence="1">Uncharacterized protein</fullName>
    </submittedName>
</protein>
<comment type="caution">
    <text evidence="1">The sequence shown here is derived from an EMBL/GenBank/DDBJ whole genome shotgun (WGS) entry which is preliminary data.</text>
</comment>
<accession>A0AAV1UR37</accession>
<dbReference type="EMBL" id="CAKLBY020000226">
    <property type="protein sequence ID" value="CAK7937010.1"/>
    <property type="molecule type" value="Genomic_DNA"/>
</dbReference>
<gene>
    <name evidence="1" type="ORF">PM001_LOCUS22160</name>
</gene>